<protein>
    <recommendedName>
        <fullName evidence="1">Cytokinin riboside 5'-monophosphate phosphoribohydrolase</fullName>
        <ecNumber evidence="1">3.2.2.n1</ecNumber>
    </recommendedName>
</protein>
<evidence type="ECO:0000256" key="1">
    <source>
        <dbReference type="RuleBase" id="RU363015"/>
    </source>
</evidence>
<dbReference type="EC" id="3.2.2.n1" evidence="1"/>
<dbReference type="AlphaFoldDB" id="A0AAJ1SRZ1"/>
<feature type="region of interest" description="Disordered" evidence="2">
    <location>
        <begin position="1"/>
        <end position="22"/>
    </location>
</feature>
<name>A0AAJ1SRZ1_9MICC</name>
<evidence type="ECO:0000313" key="3">
    <source>
        <dbReference type="EMBL" id="MDQ0144844.1"/>
    </source>
</evidence>
<dbReference type="GO" id="GO:0009691">
    <property type="term" value="P:cytokinin biosynthetic process"/>
    <property type="evidence" value="ECO:0007669"/>
    <property type="project" value="UniProtKB-UniRule"/>
</dbReference>
<dbReference type="Pfam" id="PF03641">
    <property type="entry name" value="Lysine_decarbox"/>
    <property type="match status" value="1"/>
</dbReference>
<comment type="catalytic activity">
    <reaction evidence="1">
        <text>N(6)-(dimethylallyl)adenosine 5'-phosphate + H2O = N(6)-dimethylallyladenine + D-ribose 5-phosphate</text>
        <dbReference type="Rhea" id="RHEA:48560"/>
        <dbReference type="ChEBI" id="CHEBI:15377"/>
        <dbReference type="ChEBI" id="CHEBI:17660"/>
        <dbReference type="ChEBI" id="CHEBI:57526"/>
        <dbReference type="ChEBI" id="CHEBI:78346"/>
        <dbReference type="EC" id="3.2.2.n1"/>
    </reaction>
</comment>
<dbReference type="InterPro" id="IPR031100">
    <property type="entry name" value="LOG_fam"/>
</dbReference>
<dbReference type="InterPro" id="IPR005269">
    <property type="entry name" value="LOG"/>
</dbReference>
<dbReference type="GO" id="GO:0016787">
    <property type="term" value="F:hydrolase activity"/>
    <property type="evidence" value="ECO:0007669"/>
    <property type="project" value="UniProtKB-KW"/>
</dbReference>
<keyword evidence="1" id="KW-0203">Cytokinin biosynthesis</keyword>
<dbReference type="Proteomes" id="UP001239267">
    <property type="component" value="Unassembled WGS sequence"/>
</dbReference>
<reference evidence="3 4" key="1">
    <citation type="submission" date="2023-07" db="EMBL/GenBank/DDBJ databases">
        <title>Sorghum-associated microbial communities from plants grown in Nebraska, USA.</title>
        <authorList>
            <person name="Schachtman D."/>
        </authorList>
    </citation>
    <scope>NUCLEOTIDE SEQUENCE [LARGE SCALE GENOMIC DNA]</scope>
    <source>
        <strain evidence="3 4">DS1001</strain>
    </source>
</reference>
<proteinExistence type="inferred from homology"/>
<dbReference type="PANTHER" id="PTHR43393">
    <property type="entry name" value="CYTOKININ RIBOSIDE 5'-MONOPHOSPHATE PHOSPHORIBOHYDROLASE"/>
    <property type="match status" value="1"/>
</dbReference>
<gene>
    <name evidence="3" type="ORF">J2T23_000727</name>
</gene>
<comment type="similarity">
    <text evidence="1">Belongs to the LOG family.</text>
</comment>
<sequence>MSINADPAKNSQPRRKGPLELRRKQAAVDMSDQHLLDTKGPGQFVHTDPWRVLRIQSEFVEGFGALADIGKAVSVFGSARTKPGSLYYEMGVQVGRKLAEAGVAVITGGGPGSMEAANRGTVEGNGVSVGLGIELPFEQGLNQWVDLGINFRYFFARKTMFVKYAQGFIVLPGGLGTLDELFEAMVLVQTRKVTSFPIVLLGVDFWGPMIDWIRGTLVAEGMVSEKDLDLIQLVDDPAEAVDRVLHGAVTPSLNGEQRPE</sequence>
<comment type="caution">
    <text evidence="3">The sequence shown here is derived from an EMBL/GenBank/DDBJ whole genome shotgun (WGS) entry which is preliminary data.</text>
</comment>
<evidence type="ECO:0000313" key="4">
    <source>
        <dbReference type="Proteomes" id="UP001239267"/>
    </source>
</evidence>
<dbReference type="GO" id="GO:0005829">
    <property type="term" value="C:cytosol"/>
    <property type="evidence" value="ECO:0007669"/>
    <property type="project" value="TreeGrafter"/>
</dbReference>
<keyword evidence="4" id="KW-1185">Reference proteome</keyword>
<dbReference type="EMBL" id="JAUSTB010000002">
    <property type="protein sequence ID" value="MDQ0144844.1"/>
    <property type="molecule type" value="Genomic_DNA"/>
</dbReference>
<dbReference type="InterPro" id="IPR052341">
    <property type="entry name" value="LOG_family_nucleotidases"/>
</dbReference>
<dbReference type="SUPFAM" id="SSF102405">
    <property type="entry name" value="MCP/YpsA-like"/>
    <property type="match status" value="1"/>
</dbReference>
<organism evidence="3 4">
    <name type="scientific">Pseudarthrobacter niigatensis</name>
    <dbReference type="NCBI Taxonomy" id="369935"/>
    <lineage>
        <taxon>Bacteria</taxon>
        <taxon>Bacillati</taxon>
        <taxon>Actinomycetota</taxon>
        <taxon>Actinomycetes</taxon>
        <taxon>Micrococcales</taxon>
        <taxon>Micrococcaceae</taxon>
        <taxon>Pseudarthrobacter</taxon>
    </lineage>
</organism>
<comment type="catalytic activity">
    <reaction evidence="1">
        <text>9-ribosyl-trans-zeatin 5'-phosphate + H2O = trans-zeatin + D-ribose 5-phosphate</text>
        <dbReference type="Rhea" id="RHEA:48564"/>
        <dbReference type="ChEBI" id="CHEBI:15377"/>
        <dbReference type="ChEBI" id="CHEBI:16522"/>
        <dbReference type="ChEBI" id="CHEBI:78346"/>
        <dbReference type="ChEBI" id="CHEBI:87947"/>
        <dbReference type="EC" id="3.2.2.n1"/>
    </reaction>
</comment>
<dbReference type="NCBIfam" id="TIGR00730">
    <property type="entry name" value="Rossman fold protein, TIGR00730 family"/>
    <property type="match status" value="1"/>
</dbReference>
<evidence type="ECO:0000256" key="2">
    <source>
        <dbReference type="SAM" id="MobiDB-lite"/>
    </source>
</evidence>
<keyword evidence="1" id="KW-0378">Hydrolase</keyword>
<dbReference type="PANTHER" id="PTHR43393:SF2">
    <property type="entry name" value="CYTOKININ RIBOSIDE 5'-MONOPHOSPHATE PHOSPHORIBOHYDROLASE"/>
    <property type="match status" value="1"/>
</dbReference>
<dbReference type="FunFam" id="3.40.50.450:FF:000011">
    <property type="entry name" value="TIGR00730 family Rossman fold protein"/>
    <property type="match status" value="1"/>
</dbReference>
<dbReference type="RefSeq" id="WP_141181975.1">
    <property type="nucleotide sequence ID" value="NZ_JAUSTB010000002.1"/>
</dbReference>
<accession>A0AAJ1SRZ1</accession>
<dbReference type="Gene3D" id="3.40.50.450">
    <property type="match status" value="1"/>
</dbReference>